<dbReference type="AlphaFoldDB" id="A0A1C4AV90"/>
<reference evidence="3" key="1">
    <citation type="submission" date="2016-08" db="EMBL/GenBank/DDBJ databases">
        <authorList>
            <person name="Varghese N."/>
            <person name="Submissions Spin"/>
        </authorList>
    </citation>
    <scope>NUCLEOTIDE SEQUENCE [LARGE SCALE GENOMIC DNA]</scope>
    <source>
        <strain evidence="3">SGD-1123</strain>
    </source>
</reference>
<name>A0A1C4AV90_9BACI</name>
<keyword evidence="1" id="KW-0812">Transmembrane</keyword>
<feature type="transmembrane region" description="Helical" evidence="1">
    <location>
        <begin position="6"/>
        <end position="22"/>
    </location>
</feature>
<dbReference type="Proteomes" id="UP000181997">
    <property type="component" value="Unassembled WGS sequence"/>
</dbReference>
<proteinExistence type="predicted"/>
<dbReference type="EMBL" id="FMAU01000002">
    <property type="protein sequence ID" value="SCB98378.1"/>
    <property type="molecule type" value="Genomic_DNA"/>
</dbReference>
<protein>
    <submittedName>
        <fullName evidence="2">Uncharacterized protein</fullName>
    </submittedName>
</protein>
<keyword evidence="1" id="KW-0472">Membrane</keyword>
<evidence type="ECO:0000256" key="1">
    <source>
        <dbReference type="SAM" id="Phobius"/>
    </source>
</evidence>
<sequence length="42" mass="4772">MLGIFYLPILCLIIIGGSWMALKPIDFFTPIEADDPFDSLFH</sequence>
<gene>
    <name evidence="2" type="ORF">GA0061094_1640</name>
</gene>
<organism evidence="2 3">
    <name type="scientific">[Bacillus] enclensis</name>
    <dbReference type="NCBI Taxonomy" id="1402860"/>
    <lineage>
        <taxon>Bacteria</taxon>
        <taxon>Bacillati</taxon>
        <taxon>Bacillota</taxon>
        <taxon>Bacilli</taxon>
        <taxon>Bacillales</taxon>
        <taxon>Bacillaceae</taxon>
        <taxon>Rossellomorea</taxon>
    </lineage>
</organism>
<evidence type="ECO:0000313" key="2">
    <source>
        <dbReference type="EMBL" id="SCB98378.1"/>
    </source>
</evidence>
<keyword evidence="3" id="KW-1185">Reference proteome</keyword>
<keyword evidence="1" id="KW-1133">Transmembrane helix</keyword>
<evidence type="ECO:0000313" key="3">
    <source>
        <dbReference type="Proteomes" id="UP000181997"/>
    </source>
</evidence>
<dbReference type="RefSeq" id="WP_272867397.1">
    <property type="nucleotide sequence ID" value="NZ_FMAU01000002.1"/>
</dbReference>
<accession>A0A1C4AV90</accession>